<dbReference type="Proteomes" id="UP000030653">
    <property type="component" value="Unassembled WGS sequence"/>
</dbReference>
<dbReference type="OrthoDB" id="3239894at2759"/>
<proteinExistence type="predicted"/>
<evidence type="ECO:0000313" key="1">
    <source>
        <dbReference type="EMBL" id="EJU02723.1"/>
    </source>
</evidence>
<evidence type="ECO:0000313" key="2">
    <source>
        <dbReference type="Proteomes" id="UP000030653"/>
    </source>
</evidence>
<name>M5GDV7_DACPD</name>
<organism evidence="1 2">
    <name type="scientific">Dacryopinax primogenitus (strain DJM 731)</name>
    <name type="common">Brown rot fungus</name>
    <dbReference type="NCBI Taxonomy" id="1858805"/>
    <lineage>
        <taxon>Eukaryota</taxon>
        <taxon>Fungi</taxon>
        <taxon>Dikarya</taxon>
        <taxon>Basidiomycota</taxon>
        <taxon>Agaricomycotina</taxon>
        <taxon>Dacrymycetes</taxon>
        <taxon>Dacrymycetales</taxon>
        <taxon>Dacrymycetaceae</taxon>
        <taxon>Dacryopinax</taxon>
    </lineage>
</organism>
<sequence>MAAHEGLEWAGELCQVWQHTQPGVDLPQTFVEVGYFVCLEKKPLWLAQLYTHLPELEVHFWEYDRYQHADDLSAYPLTHVDKIAGAAARCMMELDSCKTWITTGMSKCGHSV</sequence>
<keyword evidence="2" id="KW-1185">Reference proteome</keyword>
<dbReference type="GeneID" id="63685127"/>
<gene>
    <name evidence="1" type="ORF">DACRYDRAFT_115722</name>
</gene>
<dbReference type="RefSeq" id="XP_040629617.1">
    <property type="nucleotide sequence ID" value="XM_040770065.1"/>
</dbReference>
<protein>
    <submittedName>
        <fullName evidence="1">Uncharacterized protein</fullName>
    </submittedName>
</protein>
<dbReference type="AlphaFoldDB" id="M5GDV7"/>
<reference evidence="1 2" key="1">
    <citation type="journal article" date="2012" name="Science">
        <title>The Paleozoic origin of enzymatic lignin decomposition reconstructed from 31 fungal genomes.</title>
        <authorList>
            <person name="Floudas D."/>
            <person name="Binder M."/>
            <person name="Riley R."/>
            <person name="Barry K."/>
            <person name="Blanchette R.A."/>
            <person name="Henrissat B."/>
            <person name="Martinez A.T."/>
            <person name="Otillar R."/>
            <person name="Spatafora J.W."/>
            <person name="Yadav J.S."/>
            <person name="Aerts A."/>
            <person name="Benoit I."/>
            <person name="Boyd A."/>
            <person name="Carlson A."/>
            <person name="Copeland A."/>
            <person name="Coutinho P.M."/>
            <person name="de Vries R.P."/>
            <person name="Ferreira P."/>
            <person name="Findley K."/>
            <person name="Foster B."/>
            <person name="Gaskell J."/>
            <person name="Glotzer D."/>
            <person name="Gorecki P."/>
            <person name="Heitman J."/>
            <person name="Hesse C."/>
            <person name="Hori C."/>
            <person name="Igarashi K."/>
            <person name="Jurgens J.A."/>
            <person name="Kallen N."/>
            <person name="Kersten P."/>
            <person name="Kohler A."/>
            <person name="Kuees U."/>
            <person name="Kumar T.K.A."/>
            <person name="Kuo A."/>
            <person name="LaButti K."/>
            <person name="Larrondo L.F."/>
            <person name="Lindquist E."/>
            <person name="Ling A."/>
            <person name="Lombard V."/>
            <person name="Lucas S."/>
            <person name="Lundell T."/>
            <person name="Martin R."/>
            <person name="McLaughlin D.J."/>
            <person name="Morgenstern I."/>
            <person name="Morin E."/>
            <person name="Murat C."/>
            <person name="Nagy L.G."/>
            <person name="Nolan M."/>
            <person name="Ohm R.A."/>
            <person name="Patyshakuliyeva A."/>
            <person name="Rokas A."/>
            <person name="Ruiz-Duenas F.J."/>
            <person name="Sabat G."/>
            <person name="Salamov A."/>
            <person name="Samejima M."/>
            <person name="Schmutz J."/>
            <person name="Slot J.C."/>
            <person name="St John F."/>
            <person name="Stenlid J."/>
            <person name="Sun H."/>
            <person name="Sun S."/>
            <person name="Syed K."/>
            <person name="Tsang A."/>
            <person name="Wiebenga A."/>
            <person name="Young D."/>
            <person name="Pisabarro A."/>
            <person name="Eastwood D.C."/>
            <person name="Martin F."/>
            <person name="Cullen D."/>
            <person name="Grigoriev I.V."/>
            <person name="Hibbett D.S."/>
        </authorList>
    </citation>
    <scope>NUCLEOTIDE SEQUENCE [LARGE SCALE GENOMIC DNA]</scope>
    <source>
        <strain evidence="1 2">DJM-731 SS1</strain>
    </source>
</reference>
<dbReference type="HOGENOM" id="CLU_2145766_0_0_1"/>
<dbReference type="EMBL" id="JH795861">
    <property type="protein sequence ID" value="EJU02723.1"/>
    <property type="molecule type" value="Genomic_DNA"/>
</dbReference>
<accession>M5GDV7</accession>
<dbReference type="STRING" id="1858805.M5GDV7"/>